<evidence type="ECO:0000256" key="2">
    <source>
        <dbReference type="ARBA" id="ARBA00019841"/>
    </source>
</evidence>
<evidence type="ECO:0000256" key="4">
    <source>
        <dbReference type="ARBA" id="ARBA00022801"/>
    </source>
</evidence>
<evidence type="ECO:0000313" key="10">
    <source>
        <dbReference type="Proteomes" id="UP000004956"/>
    </source>
</evidence>
<dbReference type="STRING" id="762967.HMPREF9440_01652"/>
<dbReference type="InterPro" id="IPR004610">
    <property type="entry name" value="RecJ"/>
</dbReference>
<dbReference type="GO" id="GO:0006281">
    <property type="term" value="P:DNA repair"/>
    <property type="evidence" value="ECO:0007669"/>
    <property type="project" value="InterPro"/>
</dbReference>
<dbReference type="Pfam" id="PF02272">
    <property type="entry name" value="DHHA1"/>
    <property type="match status" value="1"/>
</dbReference>
<dbReference type="GO" id="GO:0008409">
    <property type="term" value="F:5'-3' exonuclease activity"/>
    <property type="evidence" value="ECO:0007669"/>
    <property type="project" value="InterPro"/>
</dbReference>
<keyword evidence="10" id="KW-1185">Reference proteome</keyword>
<feature type="domain" description="RecJ OB" evidence="8">
    <location>
        <begin position="464"/>
        <end position="560"/>
    </location>
</feature>
<keyword evidence="4" id="KW-0378">Hydrolase</keyword>
<sequence>MTRILTRPYDVRAAASLQQCGHSAPIARALAARGITCREDLEQEWKGLLSPAMLEGTREAAERLALARERGERVIIVADYDCDGATACVVGLRGLRAMGLTVDYLVPDRVLHGYGLTDALVDIIAGMNPRPDLILTVDNGVSSAAPIARAAAMGIDTVVTDHHLPGPELPKCAAIVNPNLPDSAFPSKALAGVGVMYYVLLTLRALLRERGVYDQTTQPRLDQLVDFVALGTVADVVRLDKNNRILVAQGLKRIRQGRTHPGILALFSVARRDAKEASVADFGFAVGPRINAAGRLASMETGIECLLADDPERAHYLADCLNNTNQERRTLEAEMQETALAAIAGTDLEQTPALAIYDEGFNEGVVGLVAARIREKTNRPVVAFAPSESGNLKGSGRSIPGVHLRDAIDLVAKRLPDAVLKFGGHAMAAGLTLRPERLADFRAAFEEAVRTLADPHAFEHTVMTDGELRPTDITERLVMETDRQIWGQGFEPPLFANTFRVLSQKIVKDAHLKLTLELGTERFGAIFFRRTAALPGTVRLAYRPVINAWNGRRTVELVVEAAEAAE</sequence>
<dbReference type="HOGENOM" id="CLU_009736_5_1_4"/>
<dbReference type="GO" id="GO:0006310">
    <property type="term" value="P:DNA recombination"/>
    <property type="evidence" value="ECO:0007669"/>
    <property type="project" value="InterPro"/>
</dbReference>
<comment type="similarity">
    <text evidence="1">Belongs to the RecJ family.</text>
</comment>
<keyword evidence="3" id="KW-0540">Nuclease</keyword>
<accession>H3KFY0</accession>
<evidence type="ECO:0000313" key="9">
    <source>
        <dbReference type="EMBL" id="EHY30971.1"/>
    </source>
</evidence>
<name>H3KFY0_9BURK</name>
<evidence type="ECO:0000256" key="1">
    <source>
        <dbReference type="ARBA" id="ARBA00005915"/>
    </source>
</evidence>
<dbReference type="NCBIfam" id="TIGR00644">
    <property type="entry name" value="recJ"/>
    <property type="match status" value="1"/>
</dbReference>
<evidence type="ECO:0000256" key="5">
    <source>
        <dbReference type="ARBA" id="ARBA00022839"/>
    </source>
</evidence>
<feature type="domain" description="DHHA1" evidence="7">
    <location>
        <begin position="353"/>
        <end position="450"/>
    </location>
</feature>
<reference evidence="9 10" key="1">
    <citation type="submission" date="2011-11" db="EMBL/GenBank/DDBJ databases">
        <authorList>
            <person name="Weinstock G."/>
            <person name="Sodergren E."/>
            <person name="Clifton S."/>
            <person name="Fulton L."/>
            <person name="Fulton B."/>
            <person name="Courtney L."/>
            <person name="Fronick C."/>
            <person name="Harrison M."/>
            <person name="Strong C."/>
            <person name="Farmer C."/>
            <person name="Delahaunty K."/>
            <person name="Markovic C."/>
            <person name="Hall O."/>
            <person name="Minx P."/>
            <person name="Tomlinson C."/>
            <person name="Mitreva M."/>
            <person name="Hou S."/>
            <person name="Chen J."/>
            <person name="Wollam A."/>
            <person name="Pepin K.H."/>
            <person name="Johnson M."/>
            <person name="Bhonagiri V."/>
            <person name="Zhang X."/>
            <person name="Suruliraj S."/>
            <person name="Warren W."/>
            <person name="Chinwalla A."/>
            <person name="Mardis E.R."/>
            <person name="Wilson R.K."/>
        </authorList>
    </citation>
    <scope>NUCLEOTIDE SEQUENCE [LARGE SCALE GENOMIC DNA]</scope>
    <source>
        <strain evidence="9 10">YIT 11816</strain>
    </source>
</reference>
<dbReference type="InterPro" id="IPR038763">
    <property type="entry name" value="DHH_sf"/>
</dbReference>
<dbReference type="GO" id="GO:0003676">
    <property type="term" value="F:nucleic acid binding"/>
    <property type="evidence" value="ECO:0007669"/>
    <property type="project" value="InterPro"/>
</dbReference>
<evidence type="ECO:0000259" key="7">
    <source>
        <dbReference type="Pfam" id="PF02272"/>
    </source>
</evidence>
<dbReference type="InterPro" id="IPR041122">
    <property type="entry name" value="RecJ_OB"/>
</dbReference>
<dbReference type="RefSeq" id="WP_008542704.1">
    <property type="nucleotide sequence ID" value="NZ_JH604985.1"/>
</dbReference>
<dbReference type="Proteomes" id="UP000004956">
    <property type="component" value="Unassembled WGS sequence"/>
</dbReference>
<evidence type="ECO:0000259" key="8">
    <source>
        <dbReference type="Pfam" id="PF17768"/>
    </source>
</evidence>
<dbReference type="InterPro" id="IPR051673">
    <property type="entry name" value="SSDNA_exonuclease_RecJ"/>
</dbReference>
<dbReference type="Gene3D" id="3.90.1640.30">
    <property type="match status" value="1"/>
</dbReference>
<evidence type="ECO:0000259" key="6">
    <source>
        <dbReference type="Pfam" id="PF01368"/>
    </source>
</evidence>
<gene>
    <name evidence="9" type="ORF">HMPREF9440_01652</name>
</gene>
<dbReference type="InterPro" id="IPR003156">
    <property type="entry name" value="DHHA1_dom"/>
</dbReference>
<dbReference type="Pfam" id="PF01368">
    <property type="entry name" value="DHH"/>
    <property type="match status" value="1"/>
</dbReference>
<dbReference type="Pfam" id="PF17768">
    <property type="entry name" value="RecJ_OB"/>
    <property type="match status" value="1"/>
</dbReference>
<dbReference type="Gene3D" id="3.10.310.30">
    <property type="match status" value="1"/>
</dbReference>
<organism evidence="9 10">
    <name type="scientific">Sutterella parvirubra YIT 11816</name>
    <dbReference type="NCBI Taxonomy" id="762967"/>
    <lineage>
        <taxon>Bacteria</taxon>
        <taxon>Pseudomonadati</taxon>
        <taxon>Pseudomonadota</taxon>
        <taxon>Betaproteobacteria</taxon>
        <taxon>Burkholderiales</taxon>
        <taxon>Sutterellaceae</taxon>
        <taxon>Sutterella</taxon>
    </lineage>
</organism>
<dbReference type="EMBL" id="AFBQ01000251">
    <property type="protein sequence ID" value="EHY30971.1"/>
    <property type="molecule type" value="Genomic_DNA"/>
</dbReference>
<proteinExistence type="inferred from homology"/>
<dbReference type="InterPro" id="IPR001667">
    <property type="entry name" value="DDH_dom"/>
</dbReference>
<dbReference type="AlphaFoldDB" id="H3KFY0"/>
<dbReference type="OrthoDB" id="9809852at2"/>
<dbReference type="PANTHER" id="PTHR30255:SF2">
    <property type="entry name" value="SINGLE-STRANDED-DNA-SPECIFIC EXONUCLEASE RECJ"/>
    <property type="match status" value="1"/>
</dbReference>
<feature type="domain" description="DDH" evidence="6">
    <location>
        <begin position="73"/>
        <end position="232"/>
    </location>
</feature>
<comment type="caution">
    <text evidence="9">The sequence shown here is derived from an EMBL/GenBank/DDBJ whole genome shotgun (WGS) entry which is preliminary data.</text>
</comment>
<dbReference type="PATRIC" id="fig|762967.3.peg.1296"/>
<dbReference type="PANTHER" id="PTHR30255">
    <property type="entry name" value="SINGLE-STRANDED-DNA-SPECIFIC EXONUCLEASE RECJ"/>
    <property type="match status" value="1"/>
</dbReference>
<keyword evidence="5 9" id="KW-0269">Exonuclease</keyword>
<evidence type="ECO:0000256" key="3">
    <source>
        <dbReference type="ARBA" id="ARBA00022722"/>
    </source>
</evidence>
<dbReference type="SUPFAM" id="SSF64182">
    <property type="entry name" value="DHH phosphoesterases"/>
    <property type="match status" value="1"/>
</dbReference>
<protein>
    <recommendedName>
        <fullName evidence="2">Single-stranded-DNA-specific exonuclease RecJ</fullName>
    </recommendedName>
</protein>